<feature type="region of interest" description="Disordered" evidence="1">
    <location>
        <begin position="1"/>
        <end position="23"/>
    </location>
</feature>
<reference evidence="2 3" key="1">
    <citation type="submission" date="2014-04" db="EMBL/GenBank/DDBJ databases">
        <authorList>
            <consortium name="DOE Joint Genome Institute"/>
            <person name="Kuo A."/>
            <person name="Kohler A."/>
            <person name="Costa M.D."/>
            <person name="Nagy L.G."/>
            <person name="Floudas D."/>
            <person name="Copeland A."/>
            <person name="Barry K.W."/>
            <person name="Cichocki N."/>
            <person name="Veneault-Fourrey C."/>
            <person name="LaButti K."/>
            <person name="Lindquist E.A."/>
            <person name="Lipzen A."/>
            <person name="Lundell T."/>
            <person name="Morin E."/>
            <person name="Murat C."/>
            <person name="Sun H."/>
            <person name="Tunlid A."/>
            <person name="Henrissat B."/>
            <person name="Grigoriev I.V."/>
            <person name="Hibbett D.S."/>
            <person name="Martin F."/>
            <person name="Nordberg H.P."/>
            <person name="Cantor M.N."/>
            <person name="Hua S.X."/>
        </authorList>
    </citation>
    <scope>NUCLEOTIDE SEQUENCE [LARGE SCALE GENOMIC DNA]</scope>
    <source>
        <strain evidence="2 3">Marx 270</strain>
    </source>
</reference>
<dbReference type="EMBL" id="KN832049">
    <property type="protein sequence ID" value="KIN96323.1"/>
    <property type="molecule type" value="Genomic_DNA"/>
</dbReference>
<protein>
    <submittedName>
        <fullName evidence="2">Uncharacterized protein</fullName>
    </submittedName>
</protein>
<dbReference type="AlphaFoldDB" id="A0A0C3NM24"/>
<feature type="compositionally biased region" description="Polar residues" evidence="1">
    <location>
        <begin position="1"/>
        <end position="12"/>
    </location>
</feature>
<evidence type="ECO:0000313" key="2">
    <source>
        <dbReference type="EMBL" id="KIN96323.1"/>
    </source>
</evidence>
<name>A0A0C3NM24_PISTI</name>
<dbReference type="InParanoid" id="A0A0C3NM24"/>
<evidence type="ECO:0000313" key="3">
    <source>
        <dbReference type="Proteomes" id="UP000054217"/>
    </source>
</evidence>
<dbReference type="Proteomes" id="UP000054217">
    <property type="component" value="Unassembled WGS sequence"/>
</dbReference>
<dbReference type="HOGENOM" id="CLU_2016177_0_0_1"/>
<gene>
    <name evidence="2" type="ORF">M404DRAFT_1006833</name>
</gene>
<accession>A0A0C3NM24</accession>
<sequence length="123" mass="13909">MQGSVSILVSTDSTDEHLQTAPQESSWVSDVLDACADIREEAGHHRGEFLCTGAPEIRRYERKHDERRSDDDECVINGHEIKVRSCGEPESQTWLLNDTRHSFSVSKADEPGCGLHLDCWRSR</sequence>
<proteinExistence type="predicted"/>
<evidence type="ECO:0000256" key="1">
    <source>
        <dbReference type="SAM" id="MobiDB-lite"/>
    </source>
</evidence>
<organism evidence="2 3">
    <name type="scientific">Pisolithus tinctorius Marx 270</name>
    <dbReference type="NCBI Taxonomy" id="870435"/>
    <lineage>
        <taxon>Eukaryota</taxon>
        <taxon>Fungi</taxon>
        <taxon>Dikarya</taxon>
        <taxon>Basidiomycota</taxon>
        <taxon>Agaricomycotina</taxon>
        <taxon>Agaricomycetes</taxon>
        <taxon>Agaricomycetidae</taxon>
        <taxon>Boletales</taxon>
        <taxon>Sclerodermatineae</taxon>
        <taxon>Pisolithaceae</taxon>
        <taxon>Pisolithus</taxon>
    </lineage>
</organism>
<keyword evidence="3" id="KW-1185">Reference proteome</keyword>
<reference evidence="3" key="2">
    <citation type="submission" date="2015-01" db="EMBL/GenBank/DDBJ databases">
        <title>Evolutionary Origins and Diversification of the Mycorrhizal Mutualists.</title>
        <authorList>
            <consortium name="DOE Joint Genome Institute"/>
            <consortium name="Mycorrhizal Genomics Consortium"/>
            <person name="Kohler A."/>
            <person name="Kuo A."/>
            <person name="Nagy L.G."/>
            <person name="Floudas D."/>
            <person name="Copeland A."/>
            <person name="Barry K.W."/>
            <person name="Cichocki N."/>
            <person name="Veneault-Fourrey C."/>
            <person name="LaButti K."/>
            <person name="Lindquist E.A."/>
            <person name="Lipzen A."/>
            <person name="Lundell T."/>
            <person name="Morin E."/>
            <person name="Murat C."/>
            <person name="Riley R."/>
            <person name="Ohm R."/>
            <person name="Sun H."/>
            <person name="Tunlid A."/>
            <person name="Henrissat B."/>
            <person name="Grigoriev I.V."/>
            <person name="Hibbett D.S."/>
            <person name="Martin F."/>
        </authorList>
    </citation>
    <scope>NUCLEOTIDE SEQUENCE [LARGE SCALE GENOMIC DNA]</scope>
    <source>
        <strain evidence="3">Marx 270</strain>
    </source>
</reference>